<feature type="transmembrane region" description="Helical" evidence="5">
    <location>
        <begin position="93"/>
        <end position="112"/>
    </location>
</feature>
<protein>
    <submittedName>
        <fullName evidence="7">O-antigen ligase family protein</fullName>
    </submittedName>
</protein>
<evidence type="ECO:0000256" key="2">
    <source>
        <dbReference type="ARBA" id="ARBA00022692"/>
    </source>
</evidence>
<dbReference type="InterPro" id="IPR007016">
    <property type="entry name" value="O-antigen_ligase-rel_domated"/>
</dbReference>
<evidence type="ECO:0000256" key="3">
    <source>
        <dbReference type="ARBA" id="ARBA00022989"/>
    </source>
</evidence>
<feature type="domain" description="O-antigen ligase-related" evidence="6">
    <location>
        <begin position="182"/>
        <end position="322"/>
    </location>
</feature>
<evidence type="ECO:0000313" key="7">
    <source>
        <dbReference type="EMBL" id="MEF3077572.1"/>
    </source>
</evidence>
<organism evidence="7 8">
    <name type="scientific">Winogradskyella poriferorum</name>
    <dbReference type="NCBI Taxonomy" id="307627"/>
    <lineage>
        <taxon>Bacteria</taxon>
        <taxon>Pseudomonadati</taxon>
        <taxon>Bacteroidota</taxon>
        <taxon>Flavobacteriia</taxon>
        <taxon>Flavobacteriales</taxon>
        <taxon>Flavobacteriaceae</taxon>
        <taxon>Winogradskyella</taxon>
    </lineage>
</organism>
<feature type="transmembrane region" description="Helical" evidence="5">
    <location>
        <begin position="124"/>
        <end position="145"/>
    </location>
</feature>
<keyword evidence="2 5" id="KW-0812">Transmembrane</keyword>
<keyword evidence="4 5" id="KW-0472">Membrane</keyword>
<dbReference type="GO" id="GO:0016874">
    <property type="term" value="F:ligase activity"/>
    <property type="evidence" value="ECO:0007669"/>
    <property type="project" value="UniProtKB-KW"/>
</dbReference>
<evidence type="ECO:0000256" key="5">
    <source>
        <dbReference type="SAM" id="Phobius"/>
    </source>
</evidence>
<evidence type="ECO:0000256" key="4">
    <source>
        <dbReference type="ARBA" id="ARBA00023136"/>
    </source>
</evidence>
<gene>
    <name evidence="7" type="ORF">V1468_01030</name>
</gene>
<keyword evidence="7" id="KW-0436">Ligase</keyword>
<evidence type="ECO:0000256" key="1">
    <source>
        <dbReference type="ARBA" id="ARBA00004141"/>
    </source>
</evidence>
<keyword evidence="3 5" id="KW-1133">Transmembrane helix</keyword>
<feature type="transmembrane region" description="Helical" evidence="5">
    <location>
        <begin position="369"/>
        <end position="389"/>
    </location>
</feature>
<dbReference type="EMBL" id="JAZHOU010000001">
    <property type="protein sequence ID" value="MEF3077572.1"/>
    <property type="molecule type" value="Genomic_DNA"/>
</dbReference>
<dbReference type="PANTHER" id="PTHR37422:SF13">
    <property type="entry name" value="LIPOPOLYSACCHARIDE BIOSYNTHESIS PROTEIN PA4999-RELATED"/>
    <property type="match status" value="1"/>
</dbReference>
<feature type="transmembrane region" description="Helical" evidence="5">
    <location>
        <begin position="342"/>
        <end position="363"/>
    </location>
</feature>
<dbReference type="InterPro" id="IPR051533">
    <property type="entry name" value="WaaL-like"/>
</dbReference>
<feature type="transmembrane region" description="Helical" evidence="5">
    <location>
        <begin position="310"/>
        <end position="330"/>
    </location>
</feature>
<dbReference type="Proteomes" id="UP001356704">
    <property type="component" value="Unassembled WGS sequence"/>
</dbReference>
<dbReference type="PANTHER" id="PTHR37422">
    <property type="entry name" value="TEICHURONIC ACID BIOSYNTHESIS PROTEIN TUAE"/>
    <property type="match status" value="1"/>
</dbReference>
<dbReference type="Pfam" id="PF04932">
    <property type="entry name" value="Wzy_C"/>
    <property type="match status" value="1"/>
</dbReference>
<feature type="transmembrane region" description="Helical" evidence="5">
    <location>
        <begin position="269"/>
        <end position="290"/>
    </location>
</feature>
<feature type="transmembrane region" description="Helical" evidence="5">
    <location>
        <begin position="227"/>
        <end position="248"/>
    </location>
</feature>
<comment type="caution">
    <text evidence="7">The sequence shown here is derived from an EMBL/GenBank/DDBJ whole genome shotgun (WGS) entry which is preliminary data.</text>
</comment>
<feature type="transmembrane region" description="Helical" evidence="5">
    <location>
        <begin position="64"/>
        <end position="81"/>
    </location>
</feature>
<dbReference type="RefSeq" id="WP_331808406.1">
    <property type="nucleotide sequence ID" value="NZ_JAZHOU010000001.1"/>
</dbReference>
<evidence type="ECO:0000313" key="8">
    <source>
        <dbReference type="Proteomes" id="UP001356704"/>
    </source>
</evidence>
<accession>A0ABU7W1H4</accession>
<reference evidence="7 8" key="1">
    <citation type="submission" date="2024-02" db="EMBL/GenBank/DDBJ databases">
        <title>Winogradskyella poriferorum JCM 12885.</title>
        <authorList>
            <person name="Zhang D.-F."/>
            <person name="Fu Z.-Y."/>
        </authorList>
    </citation>
    <scope>NUCLEOTIDE SEQUENCE [LARGE SCALE GENOMIC DNA]</scope>
    <source>
        <strain evidence="7 8">JCM 12885</strain>
    </source>
</reference>
<keyword evidence="8" id="KW-1185">Reference proteome</keyword>
<comment type="subcellular location">
    <subcellularLocation>
        <location evidence="1">Membrane</location>
        <topology evidence="1">Multi-pass membrane protein</topology>
    </subcellularLocation>
</comment>
<feature type="transmembrane region" description="Helical" evidence="5">
    <location>
        <begin position="151"/>
        <end position="173"/>
    </location>
</feature>
<evidence type="ECO:0000259" key="6">
    <source>
        <dbReference type="Pfam" id="PF04932"/>
    </source>
</evidence>
<sequence length="413" mass="47756">MKNLFYIILVFIVLYLGADILVRGESEGSRPVVQMIAGVSLIGMLIYNNYYFGKRITLLKVFDFSRLWLIFVVLGVFYFLLSFIEFPSIYANINLRSVIILVYVIASMFFFYNATINLHLKGKALNLLLLALILNGCLEVFLAIINPLNSGGIRVVNTSAGYIFLMILPMLMYRFQKYNFWVFGLALVLTLMSGKRGAVVIYIFIIIYSLRNFKGVFKNFKFDWKAWLFLAILFVVGLYFIENAYDSLSHRFLNIEDEKRGTIGSGRDVIWSTLIYFWADGSVFNQVFGFGFYASPKIEGHIAHNDFVEYLIDFGILGLLLWSLMLFRFYKNIKRVKKYDKYLYTLLFFCLVVFVGRGFFAGTNRTDNIVLSISMGYILGITCLKLVSLRQNQYMQYQKDSEKQIGNLDGKKN</sequence>
<feature type="transmembrane region" description="Helical" evidence="5">
    <location>
        <begin position="34"/>
        <end position="52"/>
    </location>
</feature>
<proteinExistence type="predicted"/>
<feature type="transmembrane region" description="Helical" evidence="5">
    <location>
        <begin position="180"/>
        <end position="207"/>
    </location>
</feature>
<name>A0ABU7W1H4_9FLAO</name>